<dbReference type="GO" id="GO:0051082">
    <property type="term" value="F:unfolded protein binding"/>
    <property type="evidence" value="ECO:0007669"/>
    <property type="project" value="InterPro"/>
</dbReference>
<name>A0A0N5D8A5_THECL</name>
<dbReference type="PANTHER" id="PTHR20903:SF0">
    <property type="entry name" value="PREFOLDIN SUBUNIT 1"/>
    <property type="match status" value="1"/>
</dbReference>
<gene>
    <name evidence="5" type="ORF">TCLT_LOCUS9319</name>
</gene>
<comment type="similarity">
    <text evidence="1">Belongs to the prefoldin subunit beta family.</text>
</comment>
<proteinExistence type="inferred from homology"/>
<dbReference type="PANTHER" id="PTHR20903">
    <property type="entry name" value="PREFOLDIN SUBUNIT 1-RELATED"/>
    <property type="match status" value="1"/>
</dbReference>
<evidence type="ECO:0000256" key="2">
    <source>
        <dbReference type="ARBA" id="ARBA00011695"/>
    </source>
</evidence>
<reference evidence="5 6" key="2">
    <citation type="submission" date="2018-11" db="EMBL/GenBank/DDBJ databases">
        <authorList>
            <consortium name="Pathogen Informatics"/>
        </authorList>
    </citation>
    <scope>NUCLEOTIDE SEQUENCE [LARGE SCALE GENOMIC DNA]</scope>
</reference>
<evidence type="ECO:0000313" key="5">
    <source>
        <dbReference type="EMBL" id="VDN06943.1"/>
    </source>
</evidence>
<accession>A0A0N5D8A5</accession>
<organism evidence="7">
    <name type="scientific">Thelazia callipaeda</name>
    <name type="common">Oriental eyeworm</name>
    <name type="synonym">Parasitic nematode</name>
    <dbReference type="NCBI Taxonomy" id="103827"/>
    <lineage>
        <taxon>Eukaryota</taxon>
        <taxon>Metazoa</taxon>
        <taxon>Ecdysozoa</taxon>
        <taxon>Nematoda</taxon>
        <taxon>Chromadorea</taxon>
        <taxon>Rhabditida</taxon>
        <taxon>Spirurina</taxon>
        <taxon>Spiruromorpha</taxon>
        <taxon>Thelazioidea</taxon>
        <taxon>Thelaziidae</taxon>
        <taxon>Thelazia</taxon>
    </lineage>
</organism>
<dbReference type="Pfam" id="PF01920">
    <property type="entry name" value="Prefoldin_2"/>
    <property type="match status" value="1"/>
</dbReference>
<dbReference type="InterPro" id="IPR009053">
    <property type="entry name" value="Prefoldin"/>
</dbReference>
<evidence type="ECO:0000256" key="1">
    <source>
        <dbReference type="ARBA" id="ARBA00008045"/>
    </source>
</evidence>
<evidence type="ECO:0000313" key="6">
    <source>
        <dbReference type="Proteomes" id="UP000276776"/>
    </source>
</evidence>
<keyword evidence="6" id="KW-1185">Reference proteome</keyword>
<dbReference type="Proteomes" id="UP000276776">
    <property type="component" value="Unassembled WGS sequence"/>
</dbReference>
<keyword evidence="3" id="KW-0143">Chaperone</keyword>
<dbReference type="GO" id="GO:0016272">
    <property type="term" value="C:prefoldin complex"/>
    <property type="evidence" value="ECO:0007669"/>
    <property type="project" value="InterPro"/>
</dbReference>
<evidence type="ECO:0000256" key="3">
    <source>
        <dbReference type="ARBA" id="ARBA00023186"/>
    </source>
</evidence>
<evidence type="ECO:0000313" key="7">
    <source>
        <dbReference type="WBParaSite" id="TCLT_0000933001-mRNA-1"/>
    </source>
</evidence>
<keyword evidence="4" id="KW-0175">Coiled coil</keyword>
<dbReference type="GO" id="GO:0005737">
    <property type="term" value="C:cytoplasm"/>
    <property type="evidence" value="ECO:0007669"/>
    <property type="project" value="TreeGrafter"/>
</dbReference>
<sequence length="483" mass="54806">MVKVTKLIGQIRNEGVEMIARGVTIYVDERMRYAIMHASHFGPVLISRHFKQETVKLGQWLSVAVEPNRDYLLTSERTKCQFADAVEPEIIEELLPTGTSLTRLGVLTTRIQTPVFVGNASFASCIGLSPLLGRVFLKESLCKKINLNPLTWVRCDVSPVEPSHSNFNTFWEARTIGFQDSTDPSLNQSVKRYTGRFIGFSERNVCILQLFHKRRNAGFALVNSYDFAHTVDEHNLKKAEAIQVYAASQHPVYPELCVPACYARIVNYGSNKASVETADEMFASLVFNETSIRYGSTAGDVVVAPDSKISNIYKQSAQLGEEIEFVDNFEGIRNLRFQRTLKSVSPVVIHRLGFKDVVHILSVMADEYSAQLKKAFRDLQTKMVDTNRRLQLGESLKKQQEQRRRISQLTKSHLLELDKETPVYMSVGRIFAKGSVDSEIARHEEEISKANERIISIDHQKKYLEKSLAESEKNIRELVQSRP</sequence>
<evidence type="ECO:0000256" key="4">
    <source>
        <dbReference type="SAM" id="Coils"/>
    </source>
</evidence>
<feature type="coiled-coil region" evidence="4">
    <location>
        <begin position="433"/>
        <end position="481"/>
    </location>
</feature>
<reference evidence="7" key="1">
    <citation type="submission" date="2016-04" db="UniProtKB">
        <authorList>
            <consortium name="WormBaseParasite"/>
        </authorList>
    </citation>
    <scope>IDENTIFICATION</scope>
</reference>
<dbReference type="EMBL" id="UYYF01004772">
    <property type="protein sequence ID" value="VDN06943.1"/>
    <property type="molecule type" value="Genomic_DNA"/>
</dbReference>
<dbReference type="AlphaFoldDB" id="A0A0N5D8A5"/>
<dbReference type="InterPro" id="IPR002777">
    <property type="entry name" value="PFD_beta-like"/>
</dbReference>
<dbReference type="WBParaSite" id="TCLT_0000933001-mRNA-1">
    <property type="protein sequence ID" value="TCLT_0000933001-mRNA-1"/>
    <property type="gene ID" value="TCLT_0000933001"/>
</dbReference>
<dbReference type="GO" id="GO:0044183">
    <property type="term" value="F:protein folding chaperone"/>
    <property type="evidence" value="ECO:0007669"/>
    <property type="project" value="TreeGrafter"/>
</dbReference>
<dbReference type="Gene3D" id="1.10.287.370">
    <property type="match status" value="1"/>
</dbReference>
<protein>
    <submittedName>
        <fullName evidence="7">S1 motif domain-containing protein</fullName>
    </submittedName>
</protein>
<dbReference type="STRING" id="103827.A0A0N5D8A5"/>
<dbReference type="OrthoDB" id="5804714at2759"/>
<comment type="subunit">
    <text evidence="2">Heterohexamer of two PFD-alpha type and four PFD-beta type subunits.</text>
</comment>
<dbReference type="SUPFAM" id="SSF46579">
    <property type="entry name" value="Prefoldin"/>
    <property type="match status" value="1"/>
</dbReference>